<sequence length="82" mass="9218">MQKKGGESSERISPGDLTLSKSTMATTFGNVNLSSSSKGVPIKRKRYLLVCIRDIPQFDMCNQLRQKGPYSQNFTFKQASFH</sequence>
<proteinExistence type="predicted"/>
<protein>
    <submittedName>
        <fullName evidence="1">Uncharacterized protein</fullName>
    </submittedName>
</protein>
<dbReference type="Proteomes" id="UP000030758">
    <property type="component" value="Unassembled WGS sequence"/>
</dbReference>
<name>A0A085NST8_9BILA</name>
<evidence type="ECO:0000313" key="1">
    <source>
        <dbReference type="EMBL" id="KFD72534.1"/>
    </source>
</evidence>
<reference evidence="1" key="1">
    <citation type="journal article" date="2014" name="Nat. Genet.">
        <title>Genome and transcriptome of the porcine whipworm Trichuris suis.</title>
        <authorList>
            <person name="Jex A.R."/>
            <person name="Nejsum P."/>
            <person name="Schwarz E.M."/>
            <person name="Hu L."/>
            <person name="Young N.D."/>
            <person name="Hall R.S."/>
            <person name="Korhonen P.K."/>
            <person name="Liao S."/>
            <person name="Thamsborg S."/>
            <person name="Xia J."/>
            <person name="Xu P."/>
            <person name="Wang S."/>
            <person name="Scheerlinck J.P."/>
            <person name="Hofmann A."/>
            <person name="Sternberg P.W."/>
            <person name="Wang J."/>
            <person name="Gasser R.B."/>
        </authorList>
    </citation>
    <scope>NUCLEOTIDE SEQUENCE [LARGE SCALE GENOMIC DNA]</scope>
    <source>
        <strain evidence="1">DCEP-RM93F</strain>
    </source>
</reference>
<accession>A0A085NST8</accession>
<gene>
    <name evidence="1" type="ORF">M514_04033</name>
</gene>
<dbReference type="AlphaFoldDB" id="A0A085NST8"/>
<dbReference type="EMBL" id="KL367477">
    <property type="protein sequence ID" value="KFD72534.1"/>
    <property type="molecule type" value="Genomic_DNA"/>
</dbReference>
<organism evidence="1">
    <name type="scientific">Trichuris suis</name>
    <name type="common">pig whipworm</name>
    <dbReference type="NCBI Taxonomy" id="68888"/>
    <lineage>
        <taxon>Eukaryota</taxon>
        <taxon>Metazoa</taxon>
        <taxon>Ecdysozoa</taxon>
        <taxon>Nematoda</taxon>
        <taxon>Enoplea</taxon>
        <taxon>Dorylaimia</taxon>
        <taxon>Trichinellida</taxon>
        <taxon>Trichuridae</taxon>
        <taxon>Trichuris</taxon>
    </lineage>
</organism>